<dbReference type="RefSeq" id="WP_133442047.1">
    <property type="nucleotide sequence ID" value="NZ_CP034726.1"/>
</dbReference>
<dbReference type="EMBL" id="CP034726">
    <property type="protein sequence ID" value="QBP18488.1"/>
    <property type="molecule type" value="Genomic_DNA"/>
</dbReference>
<evidence type="ECO:0000313" key="1">
    <source>
        <dbReference type="EMBL" id="QBP18488.1"/>
    </source>
</evidence>
<dbReference type="KEGG" id="lji:ELX58_04920"/>
<protein>
    <submittedName>
        <fullName evidence="1">Uncharacterized protein</fullName>
    </submittedName>
</protein>
<evidence type="ECO:0000313" key="2">
    <source>
        <dbReference type="Proteomes" id="UP000294321"/>
    </source>
</evidence>
<gene>
    <name evidence="1" type="ORF">ELX58_04920</name>
</gene>
<organism evidence="1 2">
    <name type="scientific">Acetilactobacillus jinshanensis</name>
    <dbReference type="NCBI Taxonomy" id="1720083"/>
    <lineage>
        <taxon>Bacteria</taxon>
        <taxon>Bacillati</taxon>
        <taxon>Bacillota</taxon>
        <taxon>Bacilli</taxon>
        <taxon>Lactobacillales</taxon>
        <taxon>Lactobacillaceae</taxon>
        <taxon>Acetilactobacillus</taxon>
    </lineage>
</organism>
<dbReference type="AlphaFoldDB" id="A0A4P6ZLD4"/>
<name>A0A4P6ZLD4_9LACO</name>
<sequence>MQSLASIVKHTPTYKYHLGNDNYILSRNYVNRLDPIDASIMGDQLNQSIPKTQQFFVIQEHHLNHQLIGRSYRQLTLDDVVLTAFLQRSLLGEI</sequence>
<reference evidence="2" key="1">
    <citation type="submission" date="2018-12" db="EMBL/GenBank/DDBJ databases">
        <title>A new species of lactobacillus.</title>
        <authorList>
            <person name="Jian Y."/>
            <person name="Xin L."/>
            <person name="Hong Z.J."/>
            <person name="Ming L.Z."/>
            <person name="Hong X.Z."/>
        </authorList>
    </citation>
    <scope>NUCLEOTIDE SEQUENCE [LARGE SCALE GENOMIC DNA]</scope>
    <source>
        <strain evidence="2">HSLZ-75</strain>
    </source>
</reference>
<keyword evidence="2" id="KW-1185">Reference proteome</keyword>
<proteinExistence type="predicted"/>
<dbReference type="Proteomes" id="UP000294321">
    <property type="component" value="Chromosome"/>
</dbReference>
<accession>A0A4P6ZLD4</accession>